<comment type="caution">
    <text evidence="1">The sequence shown here is derived from an EMBL/GenBank/DDBJ whole genome shotgun (WGS) entry which is preliminary data.</text>
</comment>
<reference evidence="1 2" key="1">
    <citation type="submission" date="2016-01" db="EMBL/GenBank/DDBJ databases">
        <authorList>
            <person name="Regsiter A."/>
            <person name="william w."/>
        </authorList>
    </citation>
    <scope>NUCLEOTIDE SEQUENCE [LARGE SCALE GENOMIC DNA]</scope>
    <source>
        <strain evidence="1 2">CFBP 6927</strain>
    </source>
</reference>
<keyword evidence="2" id="KW-1185">Reference proteome</keyword>
<evidence type="ECO:0000313" key="1">
    <source>
        <dbReference type="EMBL" id="CUX58348.1"/>
    </source>
</evidence>
<organism evidence="1 2">
    <name type="scientific">Agrobacterium genomosp. 13 str. CFBP 6927</name>
    <dbReference type="NCBI Taxonomy" id="1183428"/>
    <lineage>
        <taxon>Bacteria</taxon>
        <taxon>Pseudomonadati</taxon>
        <taxon>Pseudomonadota</taxon>
        <taxon>Alphaproteobacteria</taxon>
        <taxon>Hyphomicrobiales</taxon>
        <taxon>Rhizobiaceae</taxon>
        <taxon>Rhizobium/Agrobacterium group</taxon>
        <taxon>Agrobacterium</taxon>
        <taxon>Agrobacterium tumefaciens complex</taxon>
    </lineage>
</organism>
<dbReference type="EMBL" id="FBWH01000042">
    <property type="protein sequence ID" value="CUX58348.1"/>
    <property type="molecule type" value="Genomic_DNA"/>
</dbReference>
<proteinExistence type="predicted"/>
<sequence>MREPTEALLHQQFMDDSQIAEVVFRSHEVQRPTIVVEVSADVGIVMAQFSLMYEWQRSELRAHTHNARVASKQRQEASFQLAFETMTGPALPERHRDAVADNAHSFFYRGAVRLVFQGDVTVAFNDDRI</sequence>
<protein>
    <submittedName>
        <fullName evidence="1">Uncharacterized protein</fullName>
    </submittedName>
</protein>
<gene>
    <name evidence="1" type="ORF">AGR13a_Lc30106</name>
</gene>
<evidence type="ECO:0000313" key="2">
    <source>
        <dbReference type="Proteomes" id="UP000191812"/>
    </source>
</evidence>
<dbReference type="Proteomes" id="UP000191812">
    <property type="component" value="Unassembled WGS sequence"/>
</dbReference>
<name>A0ABP2BQ17_9HYPH</name>
<accession>A0ABP2BQ17</accession>